<dbReference type="AlphaFoldDB" id="A0A4Y2T0K9"/>
<sequence length="109" mass="11941">MELPLIIPTVIMAPPRRPKMPTPDTTTSETRADIFATMLLRCPSKLRAVHFWPAKGNAGQIATVQCPRAALDPFEDCQSERRRGVGCMFGSYRGVPVNEAGQSELLTIG</sequence>
<gene>
    <name evidence="2" type="ORF">AVEN_19063_1</name>
    <name evidence="1" type="ORF">AVEN_68688_1</name>
</gene>
<name>A0A4Y2T0K9_ARAVE</name>
<dbReference type="EMBL" id="BGPR01025341">
    <property type="protein sequence ID" value="GBN94148.1"/>
    <property type="molecule type" value="Genomic_DNA"/>
</dbReference>
<proteinExistence type="predicted"/>
<accession>A0A4Y2T0K9</accession>
<dbReference type="EMBL" id="BGPR01025384">
    <property type="protein sequence ID" value="GBN94231.1"/>
    <property type="molecule type" value="Genomic_DNA"/>
</dbReference>
<dbReference type="Proteomes" id="UP000499080">
    <property type="component" value="Unassembled WGS sequence"/>
</dbReference>
<evidence type="ECO:0000313" key="2">
    <source>
        <dbReference type="EMBL" id="GBN94231.1"/>
    </source>
</evidence>
<evidence type="ECO:0000313" key="1">
    <source>
        <dbReference type="EMBL" id="GBN94148.1"/>
    </source>
</evidence>
<reference evidence="1 3" key="1">
    <citation type="journal article" date="2019" name="Sci. Rep.">
        <title>Orb-weaving spider Araneus ventricosus genome elucidates the spidroin gene catalogue.</title>
        <authorList>
            <person name="Kono N."/>
            <person name="Nakamura H."/>
            <person name="Ohtoshi R."/>
            <person name="Moran D.A.P."/>
            <person name="Shinohara A."/>
            <person name="Yoshida Y."/>
            <person name="Fujiwara M."/>
            <person name="Mori M."/>
            <person name="Tomita M."/>
            <person name="Arakawa K."/>
        </authorList>
    </citation>
    <scope>NUCLEOTIDE SEQUENCE [LARGE SCALE GENOMIC DNA]</scope>
</reference>
<evidence type="ECO:0000313" key="3">
    <source>
        <dbReference type="Proteomes" id="UP000499080"/>
    </source>
</evidence>
<organism evidence="1 3">
    <name type="scientific">Araneus ventricosus</name>
    <name type="common">Orbweaver spider</name>
    <name type="synonym">Epeira ventricosa</name>
    <dbReference type="NCBI Taxonomy" id="182803"/>
    <lineage>
        <taxon>Eukaryota</taxon>
        <taxon>Metazoa</taxon>
        <taxon>Ecdysozoa</taxon>
        <taxon>Arthropoda</taxon>
        <taxon>Chelicerata</taxon>
        <taxon>Arachnida</taxon>
        <taxon>Araneae</taxon>
        <taxon>Araneomorphae</taxon>
        <taxon>Entelegynae</taxon>
        <taxon>Araneoidea</taxon>
        <taxon>Araneidae</taxon>
        <taxon>Araneus</taxon>
    </lineage>
</organism>
<comment type="caution">
    <text evidence="1">The sequence shown here is derived from an EMBL/GenBank/DDBJ whole genome shotgun (WGS) entry which is preliminary data.</text>
</comment>
<protein>
    <submittedName>
        <fullName evidence="1">Uncharacterized protein</fullName>
    </submittedName>
</protein>
<keyword evidence="3" id="KW-1185">Reference proteome</keyword>